<dbReference type="AlphaFoldDB" id="A0A7Y0U1I5"/>
<evidence type="ECO:0000313" key="2">
    <source>
        <dbReference type="Proteomes" id="UP000578252"/>
    </source>
</evidence>
<sequence length="93" mass="10400">MRCLPGIVASFAGARYHDVMSMTLRLTSEQDAALTRLARAWGTSKQQAAVRAIEDSDQKQRRVKFADIPTFKSDVSVQEMIADERGRLEDVLS</sequence>
<dbReference type="Proteomes" id="UP000578252">
    <property type="component" value="Unassembled WGS sequence"/>
</dbReference>
<name>A0A7Y0U1I5_9ACTO</name>
<accession>A0A7Y0U1I5</accession>
<proteinExistence type="predicted"/>
<evidence type="ECO:0000313" key="1">
    <source>
        <dbReference type="EMBL" id="NMW65256.1"/>
    </source>
</evidence>
<gene>
    <name evidence="1" type="ORF">HHJ78_06885</name>
</gene>
<reference evidence="1 2" key="1">
    <citation type="submission" date="2020-04" db="EMBL/GenBank/DDBJ databases">
        <title>Antimicrobial susceptibility and clonality of vaginal-derived multi-drug resistant Mobiluncus isolates in China.</title>
        <authorList>
            <person name="Zhang X."/>
        </authorList>
    </citation>
    <scope>NUCLEOTIDE SEQUENCE [LARGE SCALE GENOMIC DNA]</scope>
    <source>
        <strain evidence="1 2">13</strain>
    </source>
</reference>
<protein>
    <submittedName>
        <fullName evidence="1">Uncharacterized protein</fullName>
    </submittedName>
</protein>
<comment type="caution">
    <text evidence="1">The sequence shown here is derived from an EMBL/GenBank/DDBJ whole genome shotgun (WGS) entry which is preliminary data.</text>
</comment>
<organism evidence="1 2">
    <name type="scientific">Mobiluncus mulieris</name>
    <dbReference type="NCBI Taxonomy" id="2052"/>
    <lineage>
        <taxon>Bacteria</taxon>
        <taxon>Bacillati</taxon>
        <taxon>Actinomycetota</taxon>
        <taxon>Actinomycetes</taxon>
        <taxon>Actinomycetales</taxon>
        <taxon>Actinomycetaceae</taxon>
        <taxon>Mobiluncus</taxon>
    </lineage>
</organism>
<dbReference type="EMBL" id="JABCUR010000005">
    <property type="protein sequence ID" value="NMW65256.1"/>
    <property type="molecule type" value="Genomic_DNA"/>
</dbReference>